<protein>
    <submittedName>
        <fullName evidence="1">Uncharacterized protein</fullName>
    </submittedName>
</protein>
<gene>
    <name evidence="1" type="ORF">IIF7_14017</name>
</gene>
<sequence length="69" mass="8056">MKIIPTKMKINFLFAIPRLNKNRKGKILALTNKMISKSLMAYVLNKPIEMLVNYDKNYDGQIIDRILTD</sequence>
<evidence type="ECO:0000313" key="2">
    <source>
        <dbReference type="Proteomes" id="UP000192746"/>
    </source>
</evidence>
<accession>A0A1Y1T1M0</accession>
<keyword evidence="2" id="KW-1185">Reference proteome</keyword>
<reference evidence="1 2" key="1">
    <citation type="submission" date="2013-04" db="EMBL/GenBank/DDBJ databases">
        <title>Zunongwangia sp. 22II14-10F7 Genome Sequencing.</title>
        <authorList>
            <person name="Lai Q."/>
            <person name="Shao Z."/>
        </authorList>
    </citation>
    <scope>NUCLEOTIDE SEQUENCE [LARGE SCALE GENOMIC DNA]</scope>
    <source>
        <strain evidence="1 2">22II14-10F7</strain>
    </source>
</reference>
<dbReference type="EMBL" id="ARYN01000012">
    <property type="protein sequence ID" value="ORL44928.1"/>
    <property type="molecule type" value="Genomic_DNA"/>
</dbReference>
<name>A0A1Y1T1M0_9FLAO</name>
<organism evidence="1 2">
    <name type="scientific">Zunongwangia atlantica 22II14-10F7</name>
    <dbReference type="NCBI Taxonomy" id="1185767"/>
    <lineage>
        <taxon>Bacteria</taxon>
        <taxon>Pseudomonadati</taxon>
        <taxon>Bacteroidota</taxon>
        <taxon>Flavobacteriia</taxon>
        <taxon>Flavobacteriales</taxon>
        <taxon>Flavobacteriaceae</taxon>
        <taxon>Zunongwangia</taxon>
    </lineage>
</organism>
<evidence type="ECO:0000313" key="1">
    <source>
        <dbReference type="EMBL" id="ORL44928.1"/>
    </source>
</evidence>
<comment type="caution">
    <text evidence="1">The sequence shown here is derived from an EMBL/GenBank/DDBJ whole genome shotgun (WGS) entry which is preliminary data.</text>
</comment>
<dbReference type="AlphaFoldDB" id="A0A1Y1T1M0"/>
<dbReference type="Proteomes" id="UP000192746">
    <property type="component" value="Unassembled WGS sequence"/>
</dbReference>
<proteinExistence type="predicted"/>